<dbReference type="Pfam" id="PF01266">
    <property type="entry name" value="DAO"/>
    <property type="match status" value="1"/>
</dbReference>
<keyword evidence="8" id="KW-1185">Reference proteome</keyword>
<dbReference type="GO" id="GO:0016491">
    <property type="term" value="F:oxidoreductase activity"/>
    <property type="evidence" value="ECO:0007669"/>
    <property type="project" value="UniProtKB-KW"/>
</dbReference>
<dbReference type="PANTHER" id="PTHR43104:SF2">
    <property type="entry name" value="L-2-HYDROXYGLUTARATE DEHYDROGENASE, MITOCHONDRIAL"/>
    <property type="match status" value="1"/>
</dbReference>
<keyword evidence="4 7" id="KW-0560">Oxidoreductase</keyword>
<dbReference type="EC" id="1.1.3.-" evidence="7"/>
<name>A0ABW3LU99_9BACI</name>
<dbReference type="EMBL" id="JBHTKJ010000074">
    <property type="protein sequence ID" value="MFD1040629.1"/>
    <property type="molecule type" value="Genomic_DNA"/>
</dbReference>
<dbReference type="Gene3D" id="3.50.50.60">
    <property type="entry name" value="FAD/NAD(P)-binding domain"/>
    <property type="match status" value="1"/>
</dbReference>
<protein>
    <submittedName>
        <fullName evidence="7">L-2-hydroxyglutarate oxidase</fullName>
        <ecNumber evidence="7">1.1.3.-</ecNumber>
    </submittedName>
</protein>
<dbReference type="NCBIfam" id="NF008726">
    <property type="entry name" value="PRK11728.1"/>
    <property type="match status" value="1"/>
</dbReference>
<accession>A0ABW3LU99</accession>
<organism evidence="7 8">
    <name type="scientific">Virgibacillus byunsanensis</name>
    <dbReference type="NCBI Taxonomy" id="570945"/>
    <lineage>
        <taxon>Bacteria</taxon>
        <taxon>Bacillati</taxon>
        <taxon>Bacillota</taxon>
        <taxon>Bacilli</taxon>
        <taxon>Bacillales</taxon>
        <taxon>Bacillaceae</taxon>
        <taxon>Virgibacillus</taxon>
    </lineage>
</organism>
<keyword evidence="2" id="KW-0285">Flavoprotein</keyword>
<evidence type="ECO:0000256" key="5">
    <source>
        <dbReference type="ARBA" id="ARBA00037941"/>
    </source>
</evidence>
<dbReference type="PANTHER" id="PTHR43104">
    <property type="entry name" value="L-2-HYDROXYGLUTARATE DEHYDROGENASE, MITOCHONDRIAL"/>
    <property type="match status" value="1"/>
</dbReference>
<evidence type="ECO:0000256" key="4">
    <source>
        <dbReference type="ARBA" id="ARBA00023002"/>
    </source>
</evidence>
<evidence type="ECO:0000256" key="1">
    <source>
        <dbReference type="ARBA" id="ARBA00001974"/>
    </source>
</evidence>
<sequence>MLIIKYYDYLIVGGGIIGMSIARELITRFPDESICILEKESDVAHHSSGRNSGVLHAGFYYTANSLKARFTREGNQEMTQYCDENNLKINKCGKIVVATDENELQGLKELKNRAEKNGVELKWINESEVRLIDPNVKTYKKALYSPTTSSVNPVEVCQVVKAEVVKNGVDIICNTQYKGISNGEILTSSGKFTCQYFVNAAGLYADKIAKDFKFGDKYTIIPFKGIYLKYAKNKSDVVTNIYPVPNLANPFLGVHFTKTVDESIKIGPTAIPALWRENYGGLRSFKFNEFFSILFYEAKLFLNNSFNFRSLAIEEMKKYRKSYFTNLSLKMVRKLDKDGFGQFMKPGIRAQLLNKKTLELVQDFVVEGDNRSFHILNAVSPGFTCAFPFSRYVVDEIVDKQGGKLEEIREDIS</sequence>
<dbReference type="InterPro" id="IPR006076">
    <property type="entry name" value="FAD-dep_OxRdtase"/>
</dbReference>
<evidence type="ECO:0000313" key="8">
    <source>
        <dbReference type="Proteomes" id="UP001597040"/>
    </source>
</evidence>
<evidence type="ECO:0000256" key="2">
    <source>
        <dbReference type="ARBA" id="ARBA00022630"/>
    </source>
</evidence>
<dbReference type="InterPro" id="IPR036188">
    <property type="entry name" value="FAD/NAD-bd_sf"/>
</dbReference>
<evidence type="ECO:0000256" key="3">
    <source>
        <dbReference type="ARBA" id="ARBA00022827"/>
    </source>
</evidence>
<keyword evidence="3" id="KW-0274">FAD</keyword>
<evidence type="ECO:0000259" key="6">
    <source>
        <dbReference type="Pfam" id="PF01266"/>
    </source>
</evidence>
<feature type="domain" description="FAD dependent oxidoreductase" evidence="6">
    <location>
        <begin position="8"/>
        <end position="280"/>
    </location>
</feature>
<comment type="caution">
    <text evidence="7">The sequence shown here is derived from an EMBL/GenBank/DDBJ whole genome shotgun (WGS) entry which is preliminary data.</text>
</comment>
<gene>
    <name evidence="7" type="primary">lhgO</name>
    <name evidence="7" type="ORF">ACFQ3N_19905</name>
</gene>
<comment type="cofactor">
    <cofactor evidence="1">
        <name>FAD</name>
        <dbReference type="ChEBI" id="CHEBI:57692"/>
    </cofactor>
</comment>
<comment type="similarity">
    <text evidence="5">Belongs to the L2HGDH family.</text>
</comment>
<dbReference type="SUPFAM" id="SSF51905">
    <property type="entry name" value="FAD/NAD(P)-binding domain"/>
    <property type="match status" value="1"/>
</dbReference>
<reference evidence="8" key="1">
    <citation type="journal article" date="2019" name="Int. J. Syst. Evol. Microbiol.">
        <title>The Global Catalogue of Microorganisms (GCM) 10K type strain sequencing project: providing services to taxonomists for standard genome sequencing and annotation.</title>
        <authorList>
            <consortium name="The Broad Institute Genomics Platform"/>
            <consortium name="The Broad Institute Genome Sequencing Center for Infectious Disease"/>
            <person name="Wu L."/>
            <person name="Ma J."/>
        </authorList>
    </citation>
    <scope>NUCLEOTIDE SEQUENCE [LARGE SCALE GENOMIC DNA]</scope>
    <source>
        <strain evidence="8">CCUG 56754</strain>
    </source>
</reference>
<evidence type="ECO:0000313" key="7">
    <source>
        <dbReference type="EMBL" id="MFD1040629.1"/>
    </source>
</evidence>
<dbReference type="Proteomes" id="UP001597040">
    <property type="component" value="Unassembled WGS sequence"/>
</dbReference>
<dbReference type="Gene3D" id="3.30.9.10">
    <property type="entry name" value="D-Amino Acid Oxidase, subunit A, domain 2"/>
    <property type="match status" value="1"/>
</dbReference>
<proteinExistence type="inferred from homology"/>